<evidence type="ECO:0000259" key="1">
    <source>
        <dbReference type="Pfam" id="PF13115"/>
    </source>
</evidence>
<sequence length="129" mass="14719">MKKVLFITLCVLFALAGCSKEQKSEELPEFVEVVIELPEIIKVNEEVVIEAHIKQGNEKVEDAQKVEFELWKSDQETHEKILGDHQGDGIYSISKTFLKEGGYFVIAHVTARDMHNMPKKEFTVTKIAE</sequence>
<name>A0ABV4YSG9_9BACI</name>
<gene>
    <name evidence="2" type="ORF">P5G62_011210</name>
</gene>
<dbReference type="EMBL" id="JAROBZ020000001">
    <property type="protein sequence ID" value="MFB3167677.1"/>
    <property type="molecule type" value="Genomic_DNA"/>
</dbReference>
<organism evidence="2 3">
    <name type="scientific">Neobacillus driksii</name>
    <dbReference type="NCBI Taxonomy" id="3035913"/>
    <lineage>
        <taxon>Bacteria</taxon>
        <taxon>Bacillati</taxon>
        <taxon>Bacillota</taxon>
        <taxon>Bacilli</taxon>
        <taxon>Bacillales</taxon>
        <taxon>Bacillaceae</taxon>
        <taxon>Neobacillus</taxon>
    </lineage>
</organism>
<evidence type="ECO:0000313" key="2">
    <source>
        <dbReference type="EMBL" id="MFB3167677.1"/>
    </source>
</evidence>
<accession>A0ABV4YSG9</accession>
<reference evidence="2 3" key="1">
    <citation type="submission" date="2024-05" db="EMBL/GenBank/DDBJ databases">
        <authorList>
            <person name="Venkateswaran K."/>
        </authorList>
    </citation>
    <scope>NUCLEOTIDE SEQUENCE [LARGE SCALE GENOMIC DNA]</scope>
    <source>
        <strain evidence="2 3">179-C4-2-HS</strain>
    </source>
</reference>
<dbReference type="RefSeq" id="WP_306074234.1">
    <property type="nucleotide sequence ID" value="NZ_JAROBZ020000001.1"/>
</dbReference>
<feature type="domain" description="YtkA-like" evidence="1">
    <location>
        <begin position="31"/>
        <end position="108"/>
    </location>
</feature>
<dbReference type="PROSITE" id="PS51257">
    <property type="entry name" value="PROKAR_LIPOPROTEIN"/>
    <property type="match status" value="1"/>
</dbReference>
<evidence type="ECO:0000313" key="3">
    <source>
        <dbReference type="Proteomes" id="UP001241748"/>
    </source>
</evidence>
<dbReference type="Pfam" id="PF13115">
    <property type="entry name" value="YtkA"/>
    <property type="match status" value="1"/>
</dbReference>
<dbReference type="Proteomes" id="UP001241748">
    <property type="component" value="Unassembled WGS sequence"/>
</dbReference>
<comment type="caution">
    <text evidence="2">The sequence shown here is derived from an EMBL/GenBank/DDBJ whole genome shotgun (WGS) entry which is preliminary data.</text>
</comment>
<proteinExistence type="predicted"/>
<protein>
    <submittedName>
        <fullName evidence="2">FixH family protein</fullName>
    </submittedName>
</protein>
<dbReference type="InterPro" id="IPR032693">
    <property type="entry name" value="YtkA-like_dom"/>
</dbReference>
<keyword evidence="3" id="KW-1185">Reference proteome</keyword>